<organism evidence="2 3">
    <name type="scientific">Seminavis robusta</name>
    <dbReference type="NCBI Taxonomy" id="568900"/>
    <lineage>
        <taxon>Eukaryota</taxon>
        <taxon>Sar</taxon>
        <taxon>Stramenopiles</taxon>
        <taxon>Ochrophyta</taxon>
        <taxon>Bacillariophyta</taxon>
        <taxon>Bacillariophyceae</taxon>
        <taxon>Bacillariophycidae</taxon>
        <taxon>Naviculales</taxon>
        <taxon>Naviculaceae</taxon>
        <taxon>Seminavis</taxon>
    </lineage>
</organism>
<evidence type="ECO:0008006" key="4">
    <source>
        <dbReference type="Google" id="ProtNLM"/>
    </source>
</evidence>
<dbReference type="EMBL" id="CAICTM010002118">
    <property type="protein sequence ID" value="CAB9527989.1"/>
    <property type="molecule type" value="Genomic_DNA"/>
</dbReference>
<reference evidence="2" key="1">
    <citation type="submission" date="2020-06" db="EMBL/GenBank/DDBJ databases">
        <authorList>
            <consortium name="Plant Systems Biology data submission"/>
        </authorList>
    </citation>
    <scope>NUCLEOTIDE SEQUENCE</scope>
    <source>
        <strain evidence="2">D6</strain>
    </source>
</reference>
<keyword evidence="3" id="KW-1185">Reference proteome</keyword>
<gene>
    <name evidence="2" type="ORF">SEMRO_2120_G315420.1</name>
</gene>
<accession>A0A9N8EYG4</accession>
<protein>
    <recommendedName>
        <fullName evidence="4">Signal recognition particle receptor subunit beta</fullName>
    </recommendedName>
</protein>
<feature type="chain" id="PRO_5040266300" description="Signal recognition particle receptor subunit beta" evidence="1">
    <location>
        <begin position="24"/>
        <end position="313"/>
    </location>
</feature>
<keyword evidence="1" id="KW-0732">Signal</keyword>
<dbReference type="Gene3D" id="3.40.50.300">
    <property type="entry name" value="P-loop containing nucleotide triphosphate hydrolases"/>
    <property type="match status" value="1"/>
</dbReference>
<evidence type="ECO:0000313" key="2">
    <source>
        <dbReference type="EMBL" id="CAB9527989.1"/>
    </source>
</evidence>
<feature type="signal peptide" evidence="1">
    <location>
        <begin position="1"/>
        <end position="23"/>
    </location>
</feature>
<sequence length="313" mass="35513">MKLLGNFLSVSYVCFTFLAAALADADGATGDSVLGALPVIGPIRIGKGTLITEAVQQQTGKRLSISSDKFTSHSSVHAMYDGTWISFVDTVGWGDGDGESETAMLNMLKEIDDKDIYPPLVVIWSLDAETKLFLDRLSKLFTQFAIAVRTNDDDRVDNHAVDELAQYKPLKVFYLPEFLKASASSSPQRKESAKVSRQEYDHAVSSILDFYEGMTPKRANINFDADMFKGEIENQLVKTERKEEEETAEKPFTVHRQKDVDYERPDRTLKQEWECWESCSFWRCKTKCKTIDFYEDVIVKDTKTVTLDAWTYP</sequence>
<dbReference type="Proteomes" id="UP001153069">
    <property type="component" value="Unassembled WGS sequence"/>
</dbReference>
<proteinExistence type="predicted"/>
<evidence type="ECO:0000313" key="3">
    <source>
        <dbReference type="Proteomes" id="UP001153069"/>
    </source>
</evidence>
<dbReference type="AlphaFoldDB" id="A0A9N8EYG4"/>
<dbReference type="InterPro" id="IPR027417">
    <property type="entry name" value="P-loop_NTPase"/>
</dbReference>
<evidence type="ECO:0000256" key="1">
    <source>
        <dbReference type="SAM" id="SignalP"/>
    </source>
</evidence>
<name>A0A9N8EYG4_9STRA</name>
<comment type="caution">
    <text evidence="2">The sequence shown here is derived from an EMBL/GenBank/DDBJ whole genome shotgun (WGS) entry which is preliminary data.</text>
</comment>